<dbReference type="EMBL" id="CP011034">
    <property type="protein sequence ID" value="ALS32750.1"/>
    <property type="molecule type" value="Genomic_DNA"/>
</dbReference>
<dbReference type="Proteomes" id="UP000065261">
    <property type="component" value="Chromosome I"/>
</dbReference>
<name>A0A0U2X5Z3_9GAMM</name>
<dbReference type="KEGG" id="ptn:PTRA_a1552"/>
<protein>
    <submittedName>
        <fullName evidence="1">Uncharacterized protein</fullName>
    </submittedName>
</protein>
<reference evidence="1 2" key="1">
    <citation type="submission" date="2015-03" db="EMBL/GenBank/DDBJ databases">
        <authorList>
            <person name="Murphy D."/>
        </authorList>
    </citation>
    <scope>NUCLEOTIDE SEQUENCE [LARGE SCALE GENOMIC DNA]</scope>
    <source>
        <strain evidence="1 2">KMM 520</strain>
    </source>
</reference>
<dbReference type="PATRIC" id="fig|1315283.4.peg.1344"/>
<accession>A0A0U2X5Z3</accession>
<organism evidence="1">
    <name type="scientific">Pseudoalteromonas translucida KMM 520</name>
    <dbReference type="NCBI Taxonomy" id="1315283"/>
    <lineage>
        <taxon>Bacteria</taxon>
        <taxon>Pseudomonadati</taxon>
        <taxon>Pseudomonadota</taxon>
        <taxon>Gammaproteobacteria</taxon>
        <taxon>Alteromonadales</taxon>
        <taxon>Pseudoalteromonadaceae</taxon>
        <taxon>Pseudoalteromonas</taxon>
    </lineage>
</organism>
<evidence type="ECO:0000313" key="1">
    <source>
        <dbReference type="EMBL" id="ALS32750.1"/>
    </source>
</evidence>
<sequence length="92" mass="10271">MTTIKDQDHSKNKQLLLSIVLHAIEQVNFAIRNLNKRSTIGMLMQCEDTLTDLLPIVKMIADDDVNFEGVYSQMSIALNAAQIGGEPLEIEL</sequence>
<dbReference type="RefSeq" id="WP_058373178.1">
    <property type="nucleotide sequence ID" value="NZ_CP011034.1"/>
</dbReference>
<evidence type="ECO:0000313" key="2">
    <source>
        <dbReference type="Proteomes" id="UP000065261"/>
    </source>
</evidence>
<dbReference type="OrthoDB" id="6300732at2"/>
<dbReference type="AlphaFoldDB" id="A0A0U2X5Z3"/>
<proteinExistence type="predicted"/>
<gene>
    <name evidence="1" type="ORF">PTRA_a1552</name>
</gene>